<dbReference type="Gene3D" id="3.30.200.20">
    <property type="entry name" value="Phosphorylase Kinase, domain 1"/>
    <property type="match status" value="1"/>
</dbReference>
<feature type="domain" description="Protein kinase" evidence="6">
    <location>
        <begin position="68"/>
        <end position="300"/>
    </location>
</feature>
<dbReference type="InterPro" id="IPR000719">
    <property type="entry name" value="Prot_kinase_dom"/>
</dbReference>
<feature type="compositionally biased region" description="Basic and acidic residues" evidence="5">
    <location>
        <begin position="265"/>
        <end position="278"/>
    </location>
</feature>
<dbReference type="AlphaFoldDB" id="A0AAD9X4Y1"/>
<dbReference type="Gene3D" id="1.10.510.10">
    <property type="entry name" value="Transferase(Phosphotransferase) domain 1"/>
    <property type="match status" value="1"/>
</dbReference>
<keyword evidence="8" id="KW-1185">Reference proteome</keyword>
<dbReference type="Proteomes" id="UP001280121">
    <property type="component" value="Unassembled WGS sequence"/>
</dbReference>
<keyword evidence="1" id="KW-0808">Transferase</keyword>
<keyword evidence="3" id="KW-0418">Kinase</keyword>
<dbReference type="PANTHER" id="PTHR47973">
    <property type="entry name" value="CYSTEINE-RICH RECEPTOR-LIKE PROTEIN KINASE 3"/>
    <property type="match status" value="1"/>
</dbReference>
<protein>
    <recommendedName>
        <fullName evidence="6">Protein kinase domain-containing protein</fullName>
    </recommendedName>
</protein>
<evidence type="ECO:0000259" key="6">
    <source>
        <dbReference type="PROSITE" id="PS50011"/>
    </source>
</evidence>
<dbReference type="InterPro" id="IPR011009">
    <property type="entry name" value="Kinase-like_dom_sf"/>
</dbReference>
<evidence type="ECO:0000256" key="5">
    <source>
        <dbReference type="SAM" id="MobiDB-lite"/>
    </source>
</evidence>
<dbReference type="Pfam" id="PF00069">
    <property type="entry name" value="Pkinase"/>
    <property type="match status" value="1"/>
</dbReference>
<evidence type="ECO:0000256" key="4">
    <source>
        <dbReference type="ARBA" id="ARBA00022840"/>
    </source>
</evidence>
<dbReference type="GO" id="GO:0005524">
    <property type="term" value="F:ATP binding"/>
    <property type="evidence" value="ECO:0007669"/>
    <property type="project" value="UniProtKB-KW"/>
</dbReference>
<evidence type="ECO:0000313" key="8">
    <source>
        <dbReference type="Proteomes" id="UP001280121"/>
    </source>
</evidence>
<keyword evidence="2" id="KW-0547">Nucleotide-binding</keyword>
<dbReference type="EMBL" id="JANJYI010000004">
    <property type="protein sequence ID" value="KAK2652777.1"/>
    <property type="molecule type" value="Genomic_DNA"/>
</dbReference>
<organism evidence="7 8">
    <name type="scientific">Dipteronia dyeriana</name>
    <dbReference type="NCBI Taxonomy" id="168575"/>
    <lineage>
        <taxon>Eukaryota</taxon>
        <taxon>Viridiplantae</taxon>
        <taxon>Streptophyta</taxon>
        <taxon>Embryophyta</taxon>
        <taxon>Tracheophyta</taxon>
        <taxon>Spermatophyta</taxon>
        <taxon>Magnoliopsida</taxon>
        <taxon>eudicotyledons</taxon>
        <taxon>Gunneridae</taxon>
        <taxon>Pentapetalae</taxon>
        <taxon>rosids</taxon>
        <taxon>malvids</taxon>
        <taxon>Sapindales</taxon>
        <taxon>Sapindaceae</taxon>
        <taxon>Hippocastanoideae</taxon>
        <taxon>Acereae</taxon>
        <taxon>Dipteronia</taxon>
    </lineage>
</organism>
<evidence type="ECO:0000256" key="3">
    <source>
        <dbReference type="ARBA" id="ARBA00022777"/>
    </source>
</evidence>
<evidence type="ECO:0000256" key="2">
    <source>
        <dbReference type="ARBA" id="ARBA00022741"/>
    </source>
</evidence>
<keyword evidence="4" id="KW-0067">ATP-binding</keyword>
<evidence type="ECO:0000313" key="7">
    <source>
        <dbReference type="EMBL" id="KAK2652777.1"/>
    </source>
</evidence>
<proteinExistence type="predicted"/>
<name>A0AAD9X4Y1_9ROSI</name>
<evidence type="ECO:0000256" key="1">
    <source>
        <dbReference type="ARBA" id="ARBA00022679"/>
    </source>
</evidence>
<dbReference type="SUPFAM" id="SSF56112">
    <property type="entry name" value="Protein kinase-like (PK-like)"/>
    <property type="match status" value="1"/>
</dbReference>
<sequence length="300" mass="33289">MSSRVSANLFVSSTPPWNKQVTGIKAWSQSIASPLYPVVTVGRLSLVNNSGLSLYRGRVGSGLALLPVFTVVVIGSSWSSLSDVPRRLNPQSVLSLETLENGKIVAVKRPVIGASRRIVSDFENEVKLISNVHHRNLIRLLGFCSSPDLLLVYEYMAHSSLDKFFFVGTARGFAYLHEDFHVCIIHRDIKPSNIRLDDDFQPKIVDFGLARLLPENQSHLSTKFAFTFYGVVVLEIISGRKSTDQSKDADEYLLKQAWKPYENDMHKDLVDETRDPRSAKSPQHGSTASNATASISQLSA</sequence>
<dbReference type="GO" id="GO:0004672">
    <property type="term" value="F:protein kinase activity"/>
    <property type="evidence" value="ECO:0007669"/>
    <property type="project" value="InterPro"/>
</dbReference>
<feature type="region of interest" description="Disordered" evidence="5">
    <location>
        <begin position="265"/>
        <end position="300"/>
    </location>
</feature>
<gene>
    <name evidence="7" type="ORF">Ddye_012633</name>
</gene>
<dbReference type="PROSITE" id="PS50011">
    <property type="entry name" value="PROTEIN_KINASE_DOM"/>
    <property type="match status" value="1"/>
</dbReference>
<feature type="compositionally biased region" description="Polar residues" evidence="5">
    <location>
        <begin position="280"/>
        <end position="300"/>
    </location>
</feature>
<accession>A0AAD9X4Y1</accession>
<dbReference type="InterPro" id="IPR052059">
    <property type="entry name" value="CR_Ser/Thr_kinase"/>
</dbReference>
<dbReference type="SMART" id="SM00220">
    <property type="entry name" value="S_TKc"/>
    <property type="match status" value="1"/>
</dbReference>
<reference evidence="7" key="1">
    <citation type="journal article" date="2023" name="Plant J.">
        <title>Genome sequences and population genomics provide insights into the demographic history, inbreeding, and mutation load of two 'living fossil' tree species of Dipteronia.</title>
        <authorList>
            <person name="Feng Y."/>
            <person name="Comes H.P."/>
            <person name="Chen J."/>
            <person name="Zhu S."/>
            <person name="Lu R."/>
            <person name="Zhang X."/>
            <person name="Li P."/>
            <person name="Qiu J."/>
            <person name="Olsen K.M."/>
            <person name="Qiu Y."/>
        </authorList>
    </citation>
    <scope>NUCLEOTIDE SEQUENCE</scope>
    <source>
        <strain evidence="7">KIB01</strain>
    </source>
</reference>
<comment type="caution">
    <text evidence="7">The sequence shown here is derived from an EMBL/GenBank/DDBJ whole genome shotgun (WGS) entry which is preliminary data.</text>
</comment>